<evidence type="ECO:0000259" key="4">
    <source>
        <dbReference type="SMART" id="SM00505"/>
    </source>
</evidence>
<keyword evidence="5" id="KW-1185">Reference proteome</keyword>
<name>A0A6P5FF50_ANACO</name>
<dbReference type="GO" id="GO:0006952">
    <property type="term" value="P:defense response"/>
    <property type="evidence" value="ECO:0007669"/>
    <property type="project" value="InterPro"/>
</dbReference>
<accession>A0A6P5FF50</accession>
<dbReference type="InterPro" id="IPR008176">
    <property type="entry name" value="Defensin_plant"/>
</dbReference>
<evidence type="ECO:0000256" key="2">
    <source>
        <dbReference type="ARBA" id="ARBA00023157"/>
    </source>
</evidence>
<dbReference type="Gene3D" id="3.30.30.10">
    <property type="entry name" value="Knottin, scorpion toxin-like"/>
    <property type="match status" value="1"/>
</dbReference>
<reference evidence="6" key="2">
    <citation type="submission" date="2025-08" db="UniProtKB">
        <authorList>
            <consortium name="RefSeq"/>
        </authorList>
    </citation>
    <scope>IDENTIFICATION</scope>
    <source>
        <tissue evidence="6">Leaf</tissue>
    </source>
</reference>
<dbReference type="PROSITE" id="PS00940">
    <property type="entry name" value="GAMMA_THIONIN"/>
    <property type="match status" value="1"/>
</dbReference>
<gene>
    <name evidence="6" type="primary">LOC109714387</name>
</gene>
<organism evidence="5 6">
    <name type="scientific">Ananas comosus</name>
    <name type="common">Pineapple</name>
    <name type="synonym">Ananas ananas</name>
    <dbReference type="NCBI Taxonomy" id="4615"/>
    <lineage>
        <taxon>Eukaryota</taxon>
        <taxon>Viridiplantae</taxon>
        <taxon>Streptophyta</taxon>
        <taxon>Embryophyta</taxon>
        <taxon>Tracheophyta</taxon>
        <taxon>Spermatophyta</taxon>
        <taxon>Magnoliopsida</taxon>
        <taxon>Liliopsida</taxon>
        <taxon>Poales</taxon>
        <taxon>Bromeliaceae</taxon>
        <taxon>Bromelioideae</taxon>
        <taxon>Ananas</taxon>
    </lineage>
</organism>
<feature type="signal peptide" evidence="3">
    <location>
        <begin position="1"/>
        <end position="32"/>
    </location>
</feature>
<reference evidence="5" key="1">
    <citation type="journal article" date="2015" name="Nat. Genet.">
        <title>The pineapple genome and the evolution of CAM photosynthesis.</title>
        <authorList>
            <person name="Ming R."/>
            <person name="VanBuren R."/>
            <person name="Wai C.M."/>
            <person name="Tang H."/>
            <person name="Schatz M.C."/>
            <person name="Bowers J.E."/>
            <person name="Lyons E."/>
            <person name="Wang M.L."/>
            <person name="Chen J."/>
            <person name="Biggers E."/>
            <person name="Zhang J."/>
            <person name="Huang L."/>
            <person name="Zhang L."/>
            <person name="Miao W."/>
            <person name="Zhang J."/>
            <person name="Ye Z."/>
            <person name="Miao C."/>
            <person name="Lin Z."/>
            <person name="Wang H."/>
            <person name="Zhou H."/>
            <person name="Yim W.C."/>
            <person name="Priest H.D."/>
            <person name="Zheng C."/>
            <person name="Woodhouse M."/>
            <person name="Edger P.P."/>
            <person name="Guyot R."/>
            <person name="Guo H.B."/>
            <person name="Guo H."/>
            <person name="Zheng G."/>
            <person name="Singh R."/>
            <person name="Sharma A."/>
            <person name="Min X."/>
            <person name="Zheng Y."/>
            <person name="Lee H."/>
            <person name="Gurtowski J."/>
            <person name="Sedlazeck F.J."/>
            <person name="Harkess A."/>
            <person name="McKain M.R."/>
            <person name="Liao Z."/>
            <person name="Fang J."/>
            <person name="Liu J."/>
            <person name="Zhang X."/>
            <person name="Zhang Q."/>
            <person name="Hu W."/>
            <person name="Qin Y."/>
            <person name="Wang K."/>
            <person name="Chen L.Y."/>
            <person name="Shirley N."/>
            <person name="Lin Y.R."/>
            <person name="Liu L.Y."/>
            <person name="Hernandez A.G."/>
            <person name="Wright C.L."/>
            <person name="Bulone V."/>
            <person name="Tuskan G.A."/>
            <person name="Heath K."/>
            <person name="Zee F."/>
            <person name="Moore P.H."/>
            <person name="Sunkar R."/>
            <person name="Leebens-Mack J.H."/>
            <person name="Mockler T."/>
            <person name="Bennetzen J.L."/>
            <person name="Freeling M."/>
            <person name="Sankoff D."/>
            <person name="Paterson A.H."/>
            <person name="Zhu X."/>
            <person name="Yang X."/>
            <person name="Smith J.A."/>
            <person name="Cushman J.C."/>
            <person name="Paull R.E."/>
            <person name="Yu Q."/>
        </authorList>
    </citation>
    <scope>NUCLEOTIDE SEQUENCE [LARGE SCALE GENOMIC DNA]</scope>
    <source>
        <strain evidence="5">cv. F153</strain>
    </source>
</reference>
<dbReference type="Proteomes" id="UP000515123">
    <property type="component" value="Linkage group 8"/>
</dbReference>
<evidence type="ECO:0000313" key="5">
    <source>
        <dbReference type="Proteomes" id="UP000515123"/>
    </source>
</evidence>
<dbReference type="InterPro" id="IPR036574">
    <property type="entry name" value="Scorpion_toxin-like_sf"/>
</dbReference>
<dbReference type="Pfam" id="PF00304">
    <property type="entry name" value="Gamma-thionin"/>
    <property type="match status" value="1"/>
</dbReference>
<feature type="chain" id="PRO_5027699525" evidence="3">
    <location>
        <begin position="33"/>
        <end position="81"/>
    </location>
</feature>
<dbReference type="PANTHER" id="PTHR33147">
    <property type="entry name" value="DEFENSIN-LIKE PROTEIN 1"/>
    <property type="match status" value="1"/>
</dbReference>
<dbReference type="PANTHER" id="PTHR33147:SF39">
    <property type="entry name" value="DRO1 PROTEIN-RELATED"/>
    <property type="match status" value="1"/>
</dbReference>
<protein>
    <submittedName>
        <fullName evidence="6">Defensin Ec-AMP-D1-like</fullName>
    </submittedName>
</protein>
<dbReference type="SUPFAM" id="SSF57095">
    <property type="entry name" value="Scorpion toxin-like"/>
    <property type="match status" value="1"/>
</dbReference>
<evidence type="ECO:0000256" key="1">
    <source>
        <dbReference type="ARBA" id="ARBA00022729"/>
    </source>
</evidence>
<evidence type="ECO:0000256" key="3">
    <source>
        <dbReference type="SAM" id="SignalP"/>
    </source>
</evidence>
<proteinExistence type="predicted"/>
<dbReference type="CDD" id="cd00107">
    <property type="entry name" value="Knot1"/>
    <property type="match status" value="1"/>
</dbReference>
<keyword evidence="1 3" id="KW-0732">Signal</keyword>
<dbReference type="AlphaFoldDB" id="A0A6P5FF50"/>
<dbReference type="GeneID" id="109714387"/>
<keyword evidence="2" id="KW-1015">Disulfide bond</keyword>
<dbReference type="InterPro" id="IPR003614">
    <property type="entry name" value="Knottins"/>
</dbReference>
<dbReference type="RefSeq" id="XP_020094579.1">
    <property type="nucleotide sequence ID" value="XM_020238990.1"/>
</dbReference>
<dbReference type="SMART" id="SM00505">
    <property type="entry name" value="Knot1"/>
    <property type="match status" value="1"/>
</dbReference>
<dbReference type="OrthoDB" id="1480833at2759"/>
<feature type="domain" description="Knottins-like" evidence="4">
    <location>
        <begin position="34"/>
        <end position="81"/>
    </location>
</feature>
<evidence type="ECO:0000313" key="6">
    <source>
        <dbReference type="RefSeq" id="XP_020094579.1"/>
    </source>
</evidence>
<sequence length="81" mass="9324">MEFSRQKLPFFFFFVLLLVTTEMGGMVMVAEARHCESQSHRFKGMCVRGSNCANVCQTEGFPDGLCKTEGIHRRCFCRKFC</sequence>
<dbReference type="PRINTS" id="PR00288">
    <property type="entry name" value="PUROTHIONIN"/>
</dbReference>